<dbReference type="EMBL" id="CP038013">
    <property type="protein sequence ID" value="QBQ07877.1"/>
    <property type="molecule type" value="Genomic_DNA"/>
</dbReference>
<evidence type="ECO:0008006" key="3">
    <source>
        <dbReference type="Google" id="ProtNLM"/>
    </source>
</evidence>
<reference evidence="1 2" key="1">
    <citation type="submission" date="2019-03" db="EMBL/GenBank/DDBJ databases">
        <title>Complete genome sequence of Spiroplasma gladiatoris TG-1 (DSM 22552).</title>
        <authorList>
            <person name="Lin Y.-C."/>
            <person name="Chou L."/>
            <person name="Kuo C.-H."/>
        </authorList>
    </citation>
    <scope>NUCLEOTIDE SEQUENCE [LARGE SCALE GENOMIC DNA]</scope>
    <source>
        <strain evidence="1 2">TG-1</strain>
    </source>
</reference>
<sequence>MKKLLSLLSVISLVMPISTIIACSDPNAASNN</sequence>
<protein>
    <recommendedName>
        <fullName evidence="3">Lipoprotein</fullName>
    </recommendedName>
</protein>
<evidence type="ECO:0000313" key="2">
    <source>
        <dbReference type="Proteomes" id="UP000294309"/>
    </source>
</evidence>
<name>A0A4P7AI03_9MOLU</name>
<dbReference type="AlphaFoldDB" id="A0A4P7AI03"/>
<dbReference type="PROSITE" id="PS51257">
    <property type="entry name" value="PROKAR_LIPOPROTEIN"/>
    <property type="match status" value="1"/>
</dbReference>
<gene>
    <name evidence="1" type="ORF">SGLAD_v1c06780</name>
</gene>
<organism evidence="1 2">
    <name type="scientific">Spiroplasma gladiatoris</name>
    <dbReference type="NCBI Taxonomy" id="2143"/>
    <lineage>
        <taxon>Bacteria</taxon>
        <taxon>Bacillati</taxon>
        <taxon>Mycoplasmatota</taxon>
        <taxon>Mollicutes</taxon>
        <taxon>Entomoplasmatales</taxon>
        <taxon>Spiroplasmataceae</taxon>
        <taxon>Spiroplasma</taxon>
    </lineage>
</organism>
<proteinExistence type="predicted"/>
<dbReference type="KEGG" id="sgq:SGLAD_v1c06780"/>
<keyword evidence="2" id="KW-1185">Reference proteome</keyword>
<accession>A0A4P7AI03</accession>
<evidence type="ECO:0000313" key="1">
    <source>
        <dbReference type="EMBL" id="QBQ07877.1"/>
    </source>
</evidence>
<dbReference type="Proteomes" id="UP000294309">
    <property type="component" value="Chromosome"/>
</dbReference>